<dbReference type="EMBL" id="RAPO01000004">
    <property type="protein sequence ID" value="RKD89141.1"/>
    <property type="molecule type" value="Genomic_DNA"/>
</dbReference>
<feature type="transmembrane region" description="Helical" evidence="2">
    <location>
        <begin position="147"/>
        <end position="169"/>
    </location>
</feature>
<evidence type="ECO:0000256" key="2">
    <source>
        <dbReference type="SAM" id="Phobius"/>
    </source>
</evidence>
<keyword evidence="2" id="KW-0812">Transmembrane</keyword>
<feature type="region of interest" description="Disordered" evidence="1">
    <location>
        <begin position="1"/>
        <end position="49"/>
    </location>
</feature>
<evidence type="ECO:0000313" key="3">
    <source>
        <dbReference type="EMBL" id="RKD89141.1"/>
    </source>
</evidence>
<keyword evidence="2" id="KW-0472">Membrane</keyword>
<proteinExistence type="predicted"/>
<name>A0A3R7FTK7_9EURY</name>
<dbReference type="Proteomes" id="UP000283805">
    <property type="component" value="Unassembled WGS sequence"/>
</dbReference>
<organism evidence="3 4">
    <name type="scientific">Halopiger aswanensis</name>
    <dbReference type="NCBI Taxonomy" id="148449"/>
    <lineage>
        <taxon>Archaea</taxon>
        <taxon>Methanobacteriati</taxon>
        <taxon>Methanobacteriota</taxon>
        <taxon>Stenosarchaea group</taxon>
        <taxon>Halobacteria</taxon>
        <taxon>Halobacteriales</taxon>
        <taxon>Natrialbaceae</taxon>
        <taxon>Halopiger</taxon>
    </lineage>
</organism>
<keyword evidence="2" id="KW-1133">Transmembrane helix</keyword>
<dbReference type="AlphaFoldDB" id="A0A3R7FTK7"/>
<sequence length="175" mass="18951">MRLTPSWFRSSSDTPPEECSDDSEARSRPEVPISFDPGDDFAVGDPDPDDQVDEFLPDTDAALLTVIDEMQLPVTVDEIADRLIEPAQPPIDTWAAVHERLHRTRLPALDAAGEIEFDDAQGIVERSASQTDETGPFSQAGLGTISAIVLLVVFLLVSVSMVTVLMMTLGTLSVV</sequence>
<protein>
    <submittedName>
        <fullName evidence="3">Uncharacterized protein</fullName>
    </submittedName>
</protein>
<evidence type="ECO:0000256" key="1">
    <source>
        <dbReference type="SAM" id="MobiDB-lite"/>
    </source>
</evidence>
<comment type="caution">
    <text evidence="3">The sequence shown here is derived from an EMBL/GenBank/DDBJ whole genome shotgun (WGS) entry which is preliminary data.</text>
</comment>
<reference evidence="3 4" key="1">
    <citation type="submission" date="2018-09" db="EMBL/GenBank/DDBJ databases">
        <title>Genomic Encyclopedia of Archaeal and Bacterial Type Strains, Phase II (KMG-II): from individual species to whole genera.</title>
        <authorList>
            <person name="Goeker M."/>
        </authorList>
    </citation>
    <scope>NUCLEOTIDE SEQUENCE [LARGE SCALE GENOMIC DNA]</scope>
    <source>
        <strain evidence="3 4">DSM 13151</strain>
    </source>
</reference>
<keyword evidence="4" id="KW-1185">Reference proteome</keyword>
<gene>
    <name evidence="3" type="ORF">ATJ93_3967</name>
</gene>
<accession>A0A3R7FTK7</accession>
<evidence type="ECO:0000313" key="4">
    <source>
        <dbReference type="Proteomes" id="UP000283805"/>
    </source>
</evidence>